<dbReference type="EMBL" id="GBXM01058392">
    <property type="protein sequence ID" value="JAH50185.1"/>
    <property type="molecule type" value="Transcribed_RNA"/>
</dbReference>
<organism evidence="1">
    <name type="scientific">Anguilla anguilla</name>
    <name type="common">European freshwater eel</name>
    <name type="synonym">Muraena anguilla</name>
    <dbReference type="NCBI Taxonomy" id="7936"/>
    <lineage>
        <taxon>Eukaryota</taxon>
        <taxon>Metazoa</taxon>
        <taxon>Chordata</taxon>
        <taxon>Craniata</taxon>
        <taxon>Vertebrata</taxon>
        <taxon>Euteleostomi</taxon>
        <taxon>Actinopterygii</taxon>
        <taxon>Neopterygii</taxon>
        <taxon>Teleostei</taxon>
        <taxon>Anguilliformes</taxon>
        <taxon>Anguillidae</taxon>
        <taxon>Anguilla</taxon>
    </lineage>
</organism>
<dbReference type="AlphaFoldDB" id="A0A0E9TBA0"/>
<name>A0A0E9TBA0_ANGAN</name>
<proteinExistence type="predicted"/>
<reference evidence="1" key="2">
    <citation type="journal article" date="2015" name="Fish Shellfish Immunol.">
        <title>Early steps in the European eel (Anguilla anguilla)-Vibrio vulnificus interaction in the gills: Role of the RtxA13 toxin.</title>
        <authorList>
            <person name="Callol A."/>
            <person name="Pajuelo D."/>
            <person name="Ebbesson L."/>
            <person name="Teles M."/>
            <person name="MacKenzie S."/>
            <person name="Amaro C."/>
        </authorList>
    </citation>
    <scope>NUCLEOTIDE SEQUENCE</scope>
</reference>
<reference evidence="1" key="1">
    <citation type="submission" date="2014-11" db="EMBL/GenBank/DDBJ databases">
        <authorList>
            <person name="Amaro Gonzalez C."/>
        </authorList>
    </citation>
    <scope>NUCLEOTIDE SEQUENCE</scope>
</reference>
<protein>
    <submittedName>
        <fullName evidence="1">Uncharacterized protein</fullName>
    </submittedName>
</protein>
<accession>A0A0E9TBA0</accession>
<evidence type="ECO:0000313" key="1">
    <source>
        <dbReference type="EMBL" id="JAH50185.1"/>
    </source>
</evidence>
<sequence>MYRVNYLQIKVVHCSQTPVHQLESETTT</sequence>